<evidence type="ECO:0000256" key="3">
    <source>
        <dbReference type="ARBA" id="ARBA00022695"/>
    </source>
</evidence>
<comment type="caution">
    <text evidence="11">The sequence shown here is derived from an EMBL/GenBank/DDBJ whole genome shotgun (WGS) entry which is preliminary data.</text>
</comment>
<feature type="domain" description="DNA polymerase helix-hairpin-helix motif" evidence="9">
    <location>
        <begin position="749"/>
        <end position="836"/>
    </location>
</feature>
<evidence type="ECO:0000256" key="5">
    <source>
        <dbReference type="ARBA" id="ARBA00022932"/>
    </source>
</evidence>
<dbReference type="NCBIfam" id="TIGR00594">
    <property type="entry name" value="polc"/>
    <property type="match status" value="1"/>
</dbReference>
<dbReference type="InterPro" id="IPR004013">
    <property type="entry name" value="PHP_dom"/>
</dbReference>
<dbReference type="EMBL" id="JAOEGN010000002">
    <property type="protein sequence ID" value="MCU0104380.1"/>
    <property type="molecule type" value="Genomic_DNA"/>
</dbReference>
<gene>
    <name evidence="11" type="ORF">N7603_01765</name>
</gene>
<feature type="domain" description="PHP" evidence="7">
    <location>
        <begin position="8"/>
        <end position="156"/>
    </location>
</feature>
<dbReference type="Pfam" id="PF02811">
    <property type="entry name" value="PHP"/>
    <property type="match status" value="1"/>
</dbReference>
<dbReference type="InterPro" id="IPR040982">
    <property type="entry name" value="DNA_pol3_finger"/>
</dbReference>
<dbReference type="PANTHER" id="PTHR32294">
    <property type="entry name" value="DNA POLYMERASE III SUBUNIT ALPHA"/>
    <property type="match status" value="1"/>
</dbReference>
<dbReference type="InterPro" id="IPR011708">
    <property type="entry name" value="DNA_pol3_alpha_NTPase_dom"/>
</dbReference>
<evidence type="ECO:0000256" key="6">
    <source>
        <dbReference type="ARBA" id="ARBA00049244"/>
    </source>
</evidence>
<dbReference type="Gene3D" id="1.10.150.870">
    <property type="match status" value="1"/>
</dbReference>
<evidence type="ECO:0000259" key="9">
    <source>
        <dbReference type="Pfam" id="PF14579"/>
    </source>
</evidence>
<comment type="catalytic activity">
    <reaction evidence="6">
        <text>DNA(n) + a 2'-deoxyribonucleoside 5'-triphosphate = DNA(n+1) + diphosphate</text>
        <dbReference type="Rhea" id="RHEA:22508"/>
        <dbReference type="Rhea" id="RHEA-COMP:17339"/>
        <dbReference type="Rhea" id="RHEA-COMP:17340"/>
        <dbReference type="ChEBI" id="CHEBI:33019"/>
        <dbReference type="ChEBI" id="CHEBI:61560"/>
        <dbReference type="ChEBI" id="CHEBI:173112"/>
        <dbReference type="EC" id="2.7.7.7"/>
    </reaction>
</comment>
<evidence type="ECO:0000256" key="1">
    <source>
        <dbReference type="ARBA" id="ARBA00012417"/>
    </source>
</evidence>
<keyword evidence="2" id="KW-0808">Transferase</keyword>
<proteinExistence type="predicted"/>
<dbReference type="EC" id="2.7.7.7" evidence="1"/>
<evidence type="ECO:0000259" key="10">
    <source>
        <dbReference type="Pfam" id="PF17657"/>
    </source>
</evidence>
<protein>
    <recommendedName>
        <fullName evidence="1">DNA-directed DNA polymerase</fullName>
        <ecNumber evidence="1">2.7.7.7</ecNumber>
    </recommendedName>
</protein>
<name>A0ABT2PTV2_9MOLU</name>
<dbReference type="CDD" id="cd04485">
    <property type="entry name" value="DnaE_OBF"/>
    <property type="match status" value="1"/>
</dbReference>
<keyword evidence="4" id="KW-0235">DNA replication</keyword>
<keyword evidence="12" id="KW-1185">Reference proteome</keyword>
<feature type="domain" description="Bacterial DNA polymerase III alpha subunit NTPase" evidence="8">
    <location>
        <begin position="269"/>
        <end position="512"/>
    </location>
</feature>
<feature type="domain" description="DNA polymerase III alpha subunit finger" evidence="10">
    <location>
        <begin position="515"/>
        <end position="676"/>
    </location>
</feature>
<dbReference type="Proteomes" id="UP001209076">
    <property type="component" value="Unassembled WGS sequence"/>
</dbReference>
<organism evidence="11 12">
    <name type="scientific">Paracholeplasma vituli</name>
    <dbReference type="NCBI Taxonomy" id="69473"/>
    <lineage>
        <taxon>Bacteria</taxon>
        <taxon>Bacillati</taxon>
        <taxon>Mycoplasmatota</taxon>
        <taxon>Mollicutes</taxon>
        <taxon>Acholeplasmatales</taxon>
        <taxon>Acholeplasmataceae</taxon>
        <taxon>Paracholeplasma</taxon>
    </lineage>
</organism>
<dbReference type="PANTHER" id="PTHR32294:SF0">
    <property type="entry name" value="DNA POLYMERASE III SUBUNIT ALPHA"/>
    <property type="match status" value="1"/>
</dbReference>
<dbReference type="Pfam" id="PF17657">
    <property type="entry name" value="DNA_pol3_finger"/>
    <property type="match status" value="1"/>
</dbReference>
<keyword evidence="5" id="KW-0239">DNA-directed DNA polymerase</keyword>
<keyword evidence="3" id="KW-0548">Nucleotidyltransferase</keyword>
<dbReference type="CDD" id="cd07431">
    <property type="entry name" value="PHP_PolIIIA"/>
    <property type="match status" value="1"/>
</dbReference>
<accession>A0ABT2PTV2</accession>
<dbReference type="RefSeq" id="WP_262095605.1">
    <property type="nucleotide sequence ID" value="NZ_JAOEGN010000002.1"/>
</dbReference>
<evidence type="ECO:0000256" key="4">
    <source>
        <dbReference type="ARBA" id="ARBA00022705"/>
    </source>
</evidence>
<evidence type="ECO:0000259" key="8">
    <source>
        <dbReference type="Pfam" id="PF07733"/>
    </source>
</evidence>
<dbReference type="Pfam" id="PF14579">
    <property type="entry name" value="HHH_6"/>
    <property type="match status" value="1"/>
</dbReference>
<evidence type="ECO:0000313" key="12">
    <source>
        <dbReference type="Proteomes" id="UP001209076"/>
    </source>
</evidence>
<dbReference type="InterPro" id="IPR029460">
    <property type="entry name" value="DNAPol_HHH"/>
</dbReference>
<evidence type="ECO:0000313" key="11">
    <source>
        <dbReference type="EMBL" id="MCU0104380.1"/>
    </source>
</evidence>
<sequence>MKGFIGLQSEYSLLNSTIRLGTLFKTLEERNFDTVFLSDDNNLYGSYKFFSAKTHLRRIIGMKLSIIHLEQKTSLYAYAISQTGYQNLIILSSLIQLSKTKVVEMTDLIKYQTDLVFITTGYDSDIDQALLENNYGEAKKRIESYVYLLKHFYLGLMVQTLKMEIEVAPKLQALSLEYTIDMLPIHQANYEGDVAPYDALIQIEQSERRRFDEGDFSLPTYEKLIQSFSEYKVVFNNLNRVFEHVNFSPEKLNFELPNPLEPGISSKVYLKDLCEVGLGLRHKKQPFKNPERYLERLNYELSVIDKMGYNNYFLVVWDFVKYAKKEGILVGPGRGSAAGSLVSFALGITDVDPLKYDLLFERFLNPERISMPDIDLDFPDNKRDDVIRYVQSKYGKHHVVSITTFGTFQVKSSIRDICRTQGLSVAETNRIVKQATEAYDIRDPNTLNILKLAQSIEGLPRHTGTHAAGIILSSVDLTRIIPLQTGSSELYQSQLEASDLEHMGLLKIDFLGIRNLQIIKETLGILEQRQIKLDLHNLPLDDVKTYELLSKADTVGVFQLESIGMKRVLTKLKPNQFEDLVAILALFRPGPMDNIDIYIERRVGKPFEYIDESLKDILAPTYGIIIYQEQIMKIASEFANYTLAEADLLRRGVSKKDKEILESERLKFIRKAVENNKPEALAIKIYDYILKFALYGFNRSHSVAYALVAYQMAYLKAHYFDAFMTVLLSSIASNTEQVMDYIQQLKARGIKVLKPNIQTSDFEFTLTPSGIVYPLIAIKNVGTQAVTKVKEARLNGPFIDYDDFKKRLSSELNDKVIEALIFAGALDGFGLNKKTLYENRKLIHKDYELFVSDIEMKQYDEYSLDELVEKEKMALGFNLSYTPASFYQPLLEKYHLKTLDQIEQTERVLGLIKRVKVIQTKTGKSMAFLEVSDGQTTIDVTVFPEIYSKYNPLMNSKDPLILTIEPNQYDGKKYILNRIEVIKDEHAETQLK</sequence>
<evidence type="ECO:0000259" key="7">
    <source>
        <dbReference type="Pfam" id="PF02811"/>
    </source>
</evidence>
<reference evidence="12" key="1">
    <citation type="submission" date="2023-07" db="EMBL/GenBank/DDBJ databases">
        <title>Novel Mycoplasma species identified in domestic and wild animals.</title>
        <authorList>
            <person name="Volokhov D.V."/>
            <person name="Furtak V.A."/>
            <person name="Zagorodnyaya T.A."/>
        </authorList>
    </citation>
    <scope>NUCLEOTIDE SEQUENCE [LARGE SCALE GENOMIC DNA]</scope>
    <source>
        <strain evidence="12">92-19</strain>
    </source>
</reference>
<dbReference type="Gene3D" id="3.20.20.140">
    <property type="entry name" value="Metal-dependent hydrolases"/>
    <property type="match status" value="1"/>
</dbReference>
<evidence type="ECO:0000256" key="2">
    <source>
        <dbReference type="ARBA" id="ARBA00022679"/>
    </source>
</evidence>
<dbReference type="InterPro" id="IPR004805">
    <property type="entry name" value="DnaE2/DnaE/PolC"/>
</dbReference>
<dbReference type="Pfam" id="PF07733">
    <property type="entry name" value="DNA_pol3_alpha"/>
    <property type="match status" value="1"/>
</dbReference>